<evidence type="ECO:0000256" key="3">
    <source>
        <dbReference type="SAM" id="MobiDB-lite"/>
    </source>
</evidence>
<gene>
    <name evidence="6" type="ORF">FE257_012461</name>
</gene>
<evidence type="ECO:0000256" key="4">
    <source>
        <dbReference type="SAM" id="Phobius"/>
    </source>
</evidence>
<dbReference type="PANTHER" id="PTHR12482:SF65">
    <property type="entry name" value="ESTERASE, PUTATIVE (AFU_ORTHOLOGUE AFUA_3G12320)-RELATED"/>
    <property type="match status" value="1"/>
</dbReference>
<dbReference type="GO" id="GO:0047372">
    <property type="term" value="F:monoacylglycerol lipase activity"/>
    <property type="evidence" value="ECO:0007669"/>
    <property type="project" value="TreeGrafter"/>
</dbReference>
<evidence type="ECO:0000313" key="6">
    <source>
        <dbReference type="EMBL" id="KAF9893050.1"/>
    </source>
</evidence>
<feature type="domain" description="DUF676" evidence="5">
    <location>
        <begin position="20"/>
        <end position="219"/>
    </location>
</feature>
<proteinExistence type="inferred from homology"/>
<evidence type="ECO:0000313" key="7">
    <source>
        <dbReference type="Proteomes" id="UP001194746"/>
    </source>
</evidence>
<feature type="compositionally biased region" description="Basic and acidic residues" evidence="3">
    <location>
        <begin position="361"/>
        <end position="371"/>
    </location>
</feature>
<dbReference type="GO" id="GO:0016042">
    <property type="term" value="P:lipid catabolic process"/>
    <property type="evidence" value="ECO:0007669"/>
    <property type="project" value="UniProtKB-KW"/>
</dbReference>
<dbReference type="InterPro" id="IPR029058">
    <property type="entry name" value="AB_hydrolase_fold"/>
</dbReference>
<dbReference type="PANTHER" id="PTHR12482">
    <property type="entry name" value="LIPASE ROG1-RELATED-RELATED"/>
    <property type="match status" value="1"/>
</dbReference>
<name>A0AAD4GXT1_ASPNN</name>
<keyword evidence="4" id="KW-1133">Transmembrane helix</keyword>
<dbReference type="Pfam" id="PF05057">
    <property type="entry name" value="DUF676"/>
    <property type="match status" value="1"/>
</dbReference>
<keyword evidence="2" id="KW-0442">Lipid degradation</keyword>
<protein>
    <recommendedName>
        <fullName evidence="5">DUF676 domain-containing protein</fullName>
    </recommendedName>
</protein>
<dbReference type="FunFam" id="3.40.50.1820:FF:000223">
    <property type="entry name" value="Lipase/serine esterase"/>
    <property type="match status" value="1"/>
</dbReference>
<keyword evidence="4" id="KW-0472">Membrane</keyword>
<dbReference type="GO" id="GO:0005811">
    <property type="term" value="C:lipid droplet"/>
    <property type="evidence" value="ECO:0007669"/>
    <property type="project" value="TreeGrafter"/>
</dbReference>
<feature type="compositionally biased region" description="Acidic residues" evidence="3">
    <location>
        <begin position="405"/>
        <end position="415"/>
    </location>
</feature>
<dbReference type="Gene3D" id="3.40.50.1820">
    <property type="entry name" value="alpha/beta hydrolase"/>
    <property type="match status" value="1"/>
</dbReference>
<keyword evidence="2" id="KW-0443">Lipid metabolism</keyword>
<feature type="compositionally biased region" description="Polar residues" evidence="3">
    <location>
        <begin position="374"/>
        <end position="385"/>
    </location>
</feature>
<dbReference type="InterPro" id="IPR044294">
    <property type="entry name" value="Lipase-like"/>
</dbReference>
<feature type="transmembrane region" description="Helical" evidence="4">
    <location>
        <begin position="287"/>
        <end position="307"/>
    </location>
</feature>
<keyword evidence="7" id="KW-1185">Reference proteome</keyword>
<keyword evidence="4" id="KW-0812">Transmembrane</keyword>
<dbReference type="InterPro" id="IPR007751">
    <property type="entry name" value="DUF676_lipase-like"/>
</dbReference>
<comment type="similarity">
    <text evidence="1">Belongs to the putative lipase ROG1 family.</text>
</comment>
<dbReference type="GO" id="GO:0004622">
    <property type="term" value="F:phosphatidylcholine lysophospholipase activity"/>
    <property type="evidence" value="ECO:0007669"/>
    <property type="project" value="TreeGrafter"/>
</dbReference>
<evidence type="ECO:0000256" key="1">
    <source>
        <dbReference type="ARBA" id="ARBA00007920"/>
    </source>
</evidence>
<sequence length="489" mass="55262">MDIDDNKPPTGLAPETTTTTADHLCVLVHGLWGNPSHLDFIASSLRDRHSEDRLHILAATRNTGNFTYDGIELGGERLTHEIEETLDKLKAEGHQVTKLSIVGYSLGGLVARYAVGLLYARGWFDKLEPVNFTTFASPHVGARRPLKGLQSYLWNSLGPRVISMSGRQLFMVDSFRDTGRPLLSILADQDSIFIQALTRFKHRSIYANVVNDRSTSFYATFISTGDLFQDPERARITYVKGYEPVIVDVSVEIDPSIPPEHEPPVSLPLATRIRQWTSWVTSNIRPWLFLLLFFSIALPLFLMSSVLEGFRSRQRIRLHEEGKSGITVRHYRVPFLVQNAMEEAFENINAGQSPEYLSDTEEVKNRQDMRLQPRTPSSNNSTLLSKQHRTPKPNGNISTNPSISDPEDLSSEDSGESGADGKRHRPRLALTADQFSIVESLNSVGFRKYPVYIHNHRHSHAAIIVRAPKKEFDEGKLVIQHWLDKEFEI</sequence>
<organism evidence="6 7">
    <name type="scientific">Aspergillus nanangensis</name>
    <dbReference type="NCBI Taxonomy" id="2582783"/>
    <lineage>
        <taxon>Eukaryota</taxon>
        <taxon>Fungi</taxon>
        <taxon>Dikarya</taxon>
        <taxon>Ascomycota</taxon>
        <taxon>Pezizomycotina</taxon>
        <taxon>Eurotiomycetes</taxon>
        <taxon>Eurotiomycetidae</taxon>
        <taxon>Eurotiales</taxon>
        <taxon>Aspergillaceae</taxon>
        <taxon>Aspergillus</taxon>
        <taxon>Aspergillus subgen. Circumdati</taxon>
    </lineage>
</organism>
<evidence type="ECO:0000256" key="2">
    <source>
        <dbReference type="ARBA" id="ARBA00022963"/>
    </source>
</evidence>
<dbReference type="AlphaFoldDB" id="A0AAD4GXT1"/>
<dbReference type="SUPFAM" id="SSF53474">
    <property type="entry name" value="alpha/beta-Hydrolases"/>
    <property type="match status" value="1"/>
</dbReference>
<reference evidence="6" key="1">
    <citation type="journal article" date="2019" name="Beilstein J. Org. Chem.">
        <title>Nanangenines: drimane sesquiterpenoids as the dominant metabolite cohort of a novel Australian fungus, Aspergillus nanangensis.</title>
        <authorList>
            <person name="Lacey H.J."/>
            <person name="Gilchrist C.L.M."/>
            <person name="Crombie A."/>
            <person name="Kalaitzis J.A."/>
            <person name="Vuong D."/>
            <person name="Rutledge P.J."/>
            <person name="Turner P."/>
            <person name="Pitt J.I."/>
            <person name="Lacey E."/>
            <person name="Chooi Y.H."/>
            <person name="Piggott A.M."/>
        </authorList>
    </citation>
    <scope>NUCLEOTIDE SEQUENCE</scope>
    <source>
        <strain evidence="6">MST-FP2251</strain>
    </source>
</reference>
<dbReference type="EMBL" id="VCAU01000009">
    <property type="protein sequence ID" value="KAF9893050.1"/>
    <property type="molecule type" value="Genomic_DNA"/>
</dbReference>
<dbReference type="Proteomes" id="UP001194746">
    <property type="component" value="Unassembled WGS sequence"/>
</dbReference>
<accession>A0AAD4GXT1</accession>
<reference evidence="6" key="2">
    <citation type="submission" date="2020-02" db="EMBL/GenBank/DDBJ databases">
        <authorList>
            <person name="Gilchrist C.L.M."/>
            <person name="Chooi Y.-H."/>
        </authorList>
    </citation>
    <scope>NUCLEOTIDE SEQUENCE</scope>
    <source>
        <strain evidence="6">MST-FP2251</strain>
    </source>
</reference>
<feature type="region of interest" description="Disordered" evidence="3">
    <location>
        <begin position="351"/>
        <end position="427"/>
    </location>
</feature>
<comment type="caution">
    <text evidence="6">The sequence shown here is derived from an EMBL/GenBank/DDBJ whole genome shotgun (WGS) entry which is preliminary data.</text>
</comment>
<evidence type="ECO:0000259" key="5">
    <source>
        <dbReference type="Pfam" id="PF05057"/>
    </source>
</evidence>